<keyword evidence="2" id="KW-1185">Reference proteome</keyword>
<dbReference type="HOGENOM" id="CLU_1684448_0_0_3"/>
<evidence type="ECO:0000313" key="2">
    <source>
        <dbReference type="Proteomes" id="UP000001422"/>
    </source>
</evidence>
<dbReference type="Pfam" id="PF10847">
    <property type="entry name" value="DUF2656"/>
    <property type="match status" value="1"/>
</dbReference>
<protein>
    <recommendedName>
        <fullName evidence="3">DUF2656 domain-containing protein</fullName>
    </recommendedName>
</protein>
<dbReference type="eggNOG" id="ENOG5032V8V">
    <property type="taxonomic scope" value="Bacteria"/>
</dbReference>
<gene>
    <name evidence="1" type="ordered locus">SYNW2015</name>
</gene>
<accession>Q7U4Q2</accession>
<dbReference type="Proteomes" id="UP000001422">
    <property type="component" value="Chromosome"/>
</dbReference>
<dbReference type="KEGG" id="syw:SYNW2015"/>
<sequence>MTTFILSHNLQVQSKDVPPFETQVLADGIVSNSSAIISATVIQHPHWIIELTSNLPPNDMAVELVKSWKQLRSKLGQSADHVILALGGRKDSLAAPGAPLQEGFWGVDVVETHDEEAFLQAINWDALKSNRPEDGVFEISSNN</sequence>
<dbReference type="InterPro" id="IPR020325">
    <property type="entry name" value="Uncharacterised_16.1kDa"/>
</dbReference>
<reference evidence="1 2" key="1">
    <citation type="journal article" date="2003" name="Nature">
        <title>The genome of a motile marine Synechococcus.</title>
        <authorList>
            <person name="Palenik B."/>
            <person name="Brahamsha B."/>
            <person name="Larimer F."/>
            <person name="Land M."/>
            <person name="Hauser L."/>
            <person name="Chain P."/>
            <person name="Lamerdin J."/>
            <person name="Regala W."/>
            <person name="Allen E.A."/>
            <person name="McCarren J."/>
            <person name="Paulsen I."/>
            <person name="Dufresne A."/>
            <person name="Partensky F."/>
            <person name="Webb E."/>
            <person name="Waterbury J."/>
        </authorList>
    </citation>
    <scope>NUCLEOTIDE SEQUENCE [LARGE SCALE GENOMIC DNA]</scope>
    <source>
        <strain evidence="1 2">WH8102</strain>
    </source>
</reference>
<evidence type="ECO:0008006" key="3">
    <source>
        <dbReference type="Google" id="ProtNLM"/>
    </source>
</evidence>
<evidence type="ECO:0000313" key="1">
    <source>
        <dbReference type="EMBL" id="CAE08530.1"/>
    </source>
</evidence>
<dbReference type="AlphaFoldDB" id="Q7U4Q2"/>
<proteinExistence type="predicted"/>
<name>Q7U4Q2_PARMW</name>
<dbReference type="EMBL" id="BX569694">
    <property type="protein sequence ID" value="CAE08530.1"/>
    <property type="molecule type" value="Genomic_DNA"/>
</dbReference>
<organism evidence="1 2">
    <name type="scientific">Parasynechococcus marenigrum (strain WH8102)</name>
    <dbReference type="NCBI Taxonomy" id="84588"/>
    <lineage>
        <taxon>Bacteria</taxon>
        <taxon>Bacillati</taxon>
        <taxon>Cyanobacteriota</taxon>
        <taxon>Cyanophyceae</taxon>
        <taxon>Synechococcales</taxon>
        <taxon>Prochlorococcaceae</taxon>
        <taxon>Parasynechococcus</taxon>
        <taxon>Parasynechococcus marenigrum</taxon>
    </lineage>
</organism>